<dbReference type="EMBL" id="JH823235">
    <property type="protein sequence ID" value="EKC37167.1"/>
    <property type="molecule type" value="Genomic_DNA"/>
</dbReference>
<dbReference type="FunCoup" id="K1QKB7">
    <property type="interactions" value="267"/>
</dbReference>
<gene>
    <name evidence="4" type="ORF">CGI_10028405</name>
</gene>
<dbReference type="GO" id="GO:0008270">
    <property type="term" value="F:zinc ion binding"/>
    <property type="evidence" value="ECO:0007669"/>
    <property type="project" value="UniProtKB-KW"/>
</dbReference>
<protein>
    <submittedName>
        <fullName evidence="4">Gametocyte-specific factor 1</fullName>
    </submittedName>
</protein>
<dbReference type="PROSITE" id="PS51800">
    <property type="entry name" value="ZF_CHHC_U11_48K"/>
    <property type="match status" value="1"/>
</dbReference>
<dbReference type="InterPro" id="IPR022776">
    <property type="entry name" value="TRM13/UPF0224_CHHC_Znf_dom"/>
</dbReference>
<dbReference type="AlphaFoldDB" id="K1QKB7"/>
<dbReference type="InParanoid" id="K1QKB7"/>
<evidence type="ECO:0000256" key="1">
    <source>
        <dbReference type="ARBA" id="ARBA00022723"/>
    </source>
</evidence>
<dbReference type="PANTHER" id="PTHR21402:SF5">
    <property type="entry name" value="GAMETOCYTE SPECIFIC FACTOR 1"/>
    <property type="match status" value="1"/>
</dbReference>
<accession>K1QKB7</accession>
<keyword evidence="3" id="KW-0862">Zinc</keyword>
<dbReference type="InterPro" id="IPR051591">
    <property type="entry name" value="UPF0224_FAM112_RNA_Proc"/>
</dbReference>
<dbReference type="InterPro" id="IPR036236">
    <property type="entry name" value="Znf_C2H2_sf"/>
</dbReference>
<evidence type="ECO:0000313" key="4">
    <source>
        <dbReference type="EMBL" id="EKC37167.1"/>
    </source>
</evidence>
<sequence>MVICPYDKTHVIRKERLSRHLIKCARNNKTVTKNFSSCEFNHSHKIKRGDGSDHYKYCEDKRRFDAWLERDLTCSKKGNTSLPKYEDVNISDGENWDEELEPFYSKNFLGLVSDIKKNCDNVCMKKGNTSLPTYNEVEISSGENWDEELMF</sequence>
<name>K1QKB7_MAGGI</name>
<evidence type="ECO:0000256" key="3">
    <source>
        <dbReference type="ARBA" id="ARBA00022833"/>
    </source>
</evidence>
<dbReference type="HOGENOM" id="CLU_1733267_0_0_1"/>
<organism evidence="4">
    <name type="scientific">Magallana gigas</name>
    <name type="common">Pacific oyster</name>
    <name type="synonym">Crassostrea gigas</name>
    <dbReference type="NCBI Taxonomy" id="29159"/>
    <lineage>
        <taxon>Eukaryota</taxon>
        <taxon>Metazoa</taxon>
        <taxon>Spiralia</taxon>
        <taxon>Lophotrochozoa</taxon>
        <taxon>Mollusca</taxon>
        <taxon>Bivalvia</taxon>
        <taxon>Autobranchia</taxon>
        <taxon>Pteriomorphia</taxon>
        <taxon>Ostreida</taxon>
        <taxon>Ostreoidea</taxon>
        <taxon>Ostreidae</taxon>
        <taxon>Magallana</taxon>
    </lineage>
</organism>
<reference evidence="4" key="1">
    <citation type="journal article" date="2012" name="Nature">
        <title>The oyster genome reveals stress adaptation and complexity of shell formation.</title>
        <authorList>
            <person name="Zhang G."/>
            <person name="Fang X."/>
            <person name="Guo X."/>
            <person name="Li L."/>
            <person name="Luo R."/>
            <person name="Xu F."/>
            <person name="Yang P."/>
            <person name="Zhang L."/>
            <person name="Wang X."/>
            <person name="Qi H."/>
            <person name="Xiong Z."/>
            <person name="Que H."/>
            <person name="Xie Y."/>
            <person name="Holland P.W."/>
            <person name="Paps J."/>
            <person name="Zhu Y."/>
            <person name="Wu F."/>
            <person name="Chen Y."/>
            <person name="Wang J."/>
            <person name="Peng C."/>
            <person name="Meng J."/>
            <person name="Yang L."/>
            <person name="Liu J."/>
            <person name="Wen B."/>
            <person name="Zhang N."/>
            <person name="Huang Z."/>
            <person name="Zhu Q."/>
            <person name="Feng Y."/>
            <person name="Mount A."/>
            <person name="Hedgecock D."/>
            <person name="Xu Z."/>
            <person name="Liu Y."/>
            <person name="Domazet-Loso T."/>
            <person name="Du Y."/>
            <person name="Sun X."/>
            <person name="Zhang S."/>
            <person name="Liu B."/>
            <person name="Cheng P."/>
            <person name="Jiang X."/>
            <person name="Li J."/>
            <person name="Fan D."/>
            <person name="Wang W."/>
            <person name="Fu W."/>
            <person name="Wang T."/>
            <person name="Wang B."/>
            <person name="Zhang J."/>
            <person name="Peng Z."/>
            <person name="Li Y."/>
            <person name="Li N."/>
            <person name="Wang J."/>
            <person name="Chen M."/>
            <person name="He Y."/>
            <person name="Tan F."/>
            <person name="Song X."/>
            <person name="Zheng Q."/>
            <person name="Huang R."/>
            <person name="Yang H."/>
            <person name="Du X."/>
            <person name="Chen L."/>
            <person name="Yang M."/>
            <person name="Gaffney P.M."/>
            <person name="Wang S."/>
            <person name="Luo L."/>
            <person name="She Z."/>
            <person name="Ming Y."/>
            <person name="Huang W."/>
            <person name="Zhang S."/>
            <person name="Huang B."/>
            <person name="Zhang Y."/>
            <person name="Qu T."/>
            <person name="Ni P."/>
            <person name="Miao G."/>
            <person name="Wang J."/>
            <person name="Wang Q."/>
            <person name="Steinberg C.E."/>
            <person name="Wang H."/>
            <person name="Li N."/>
            <person name="Qian L."/>
            <person name="Zhang G."/>
            <person name="Li Y."/>
            <person name="Yang H."/>
            <person name="Liu X."/>
            <person name="Wang J."/>
            <person name="Yin Y."/>
            <person name="Wang J."/>
        </authorList>
    </citation>
    <scope>NUCLEOTIDE SEQUENCE [LARGE SCALE GENOMIC DNA]</scope>
    <source>
        <strain evidence="4">05x7-T-G4-1.051#20</strain>
    </source>
</reference>
<keyword evidence="1" id="KW-0479">Metal-binding</keyword>
<dbReference type="SUPFAM" id="SSF57667">
    <property type="entry name" value="beta-beta-alpha zinc fingers"/>
    <property type="match status" value="1"/>
</dbReference>
<proteinExistence type="predicted"/>
<dbReference type="Pfam" id="PF05253">
    <property type="entry name" value="zf-U11-48K"/>
    <property type="match status" value="1"/>
</dbReference>
<dbReference type="PANTHER" id="PTHR21402">
    <property type="entry name" value="GAMETOCYTE SPECIFIC FACTOR 1-RELATED"/>
    <property type="match status" value="1"/>
</dbReference>
<keyword evidence="2" id="KW-0863">Zinc-finger</keyword>
<evidence type="ECO:0000256" key="2">
    <source>
        <dbReference type="ARBA" id="ARBA00022771"/>
    </source>
</evidence>